<feature type="transmembrane region" description="Helical" evidence="7">
    <location>
        <begin position="271"/>
        <end position="294"/>
    </location>
</feature>
<evidence type="ECO:0000256" key="7">
    <source>
        <dbReference type="SAM" id="Phobius"/>
    </source>
</evidence>
<evidence type="ECO:0000256" key="4">
    <source>
        <dbReference type="ARBA" id="ARBA00022692"/>
    </source>
</evidence>
<dbReference type="AlphaFoldDB" id="A0A0R1Q1H0"/>
<dbReference type="GO" id="GO:0022857">
    <property type="term" value="F:transmembrane transporter activity"/>
    <property type="evidence" value="ECO:0007669"/>
    <property type="project" value="InterPro"/>
</dbReference>
<feature type="transmembrane region" description="Helical" evidence="7">
    <location>
        <begin position="440"/>
        <end position="462"/>
    </location>
</feature>
<dbReference type="Pfam" id="PF13520">
    <property type="entry name" value="AA_permease_2"/>
    <property type="match status" value="1"/>
</dbReference>
<feature type="transmembrane region" description="Helical" evidence="7">
    <location>
        <begin position="483"/>
        <end position="502"/>
    </location>
</feature>
<organism evidence="8 9">
    <name type="scientific">Liquorilactobacillus uvarum DSM 19971</name>
    <dbReference type="NCBI Taxonomy" id="1423812"/>
    <lineage>
        <taxon>Bacteria</taxon>
        <taxon>Bacillati</taxon>
        <taxon>Bacillota</taxon>
        <taxon>Bacilli</taxon>
        <taxon>Lactobacillales</taxon>
        <taxon>Lactobacillaceae</taxon>
        <taxon>Liquorilactobacillus</taxon>
    </lineage>
</organism>
<dbReference type="PANTHER" id="PTHR42770">
    <property type="entry name" value="AMINO ACID TRANSPORTER-RELATED"/>
    <property type="match status" value="1"/>
</dbReference>
<comment type="subcellular location">
    <subcellularLocation>
        <location evidence="1">Cell membrane</location>
        <topology evidence="1">Multi-pass membrane protein</topology>
    </subcellularLocation>
</comment>
<keyword evidence="3" id="KW-1003">Cell membrane</keyword>
<feature type="transmembrane region" description="Helical" evidence="7">
    <location>
        <begin position="112"/>
        <end position="132"/>
    </location>
</feature>
<evidence type="ECO:0000256" key="3">
    <source>
        <dbReference type="ARBA" id="ARBA00022475"/>
    </source>
</evidence>
<evidence type="ECO:0000313" key="8">
    <source>
        <dbReference type="EMBL" id="KRL38535.1"/>
    </source>
</evidence>
<dbReference type="STRING" id="1423812.FD20_GL001741"/>
<dbReference type="GO" id="GO:0005886">
    <property type="term" value="C:plasma membrane"/>
    <property type="evidence" value="ECO:0007669"/>
    <property type="project" value="UniProtKB-SubCell"/>
</dbReference>
<dbReference type="Gene3D" id="1.20.1740.10">
    <property type="entry name" value="Amino acid/polyamine transporter I"/>
    <property type="match status" value="1"/>
</dbReference>
<feature type="transmembrane region" description="Helical" evidence="7">
    <location>
        <begin position="198"/>
        <end position="216"/>
    </location>
</feature>
<evidence type="ECO:0000256" key="5">
    <source>
        <dbReference type="ARBA" id="ARBA00022989"/>
    </source>
</evidence>
<gene>
    <name evidence="8" type="ORF">FD20_GL001741</name>
</gene>
<protein>
    <submittedName>
        <fullName evidence="8">Amino acid permease-associated protein</fullName>
    </submittedName>
</protein>
<feature type="transmembrane region" description="Helical" evidence="7">
    <location>
        <begin position="361"/>
        <end position="380"/>
    </location>
</feature>
<feature type="transmembrane region" description="Helical" evidence="7">
    <location>
        <begin position="228"/>
        <end position="251"/>
    </location>
</feature>
<dbReference type="InterPro" id="IPR050367">
    <property type="entry name" value="APC_superfamily"/>
</dbReference>
<feature type="transmembrane region" description="Helical" evidence="7">
    <location>
        <begin position="410"/>
        <end position="428"/>
    </location>
</feature>
<accession>A0A0R1Q1H0</accession>
<evidence type="ECO:0000313" key="9">
    <source>
        <dbReference type="Proteomes" id="UP000051155"/>
    </source>
</evidence>
<name>A0A0R1Q1H0_9LACO</name>
<keyword evidence="5 7" id="KW-1133">Transmembrane helix</keyword>
<dbReference type="Proteomes" id="UP000051155">
    <property type="component" value="Unassembled WGS sequence"/>
</dbReference>
<dbReference type="PANTHER" id="PTHR42770:SF15">
    <property type="entry name" value="GLUTAMATE_GAMMA-AMINOBUTYRATE ANTIPORTER-RELATED"/>
    <property type="match status" value="1"/>
</dbReference>
<keyword evidence="4 7" id="KW-0812">Transmembrane</keyword>
<dbReference type="PATRIC" id="fig|1423812.3.peg.1853"/>
<feature type="transmembrane region" description="Helical" evidence="7">
    <location>
        <begin position="175"/>
        <end position="192"/>
    </location>
</feature>
<evidence type="ECO:0000256" key="1">
    <source>
        <dbReference type="ARBA" id="ARBA00004651"/>
    </source>
</evidence>
<dbReference type="PIRSF" id="PIRSF006060">
    <property type="entry name" value="AA_transporter"/>
    <property type="match status" value="1"/>
</dbReference>
<keyword evidence="2" id="KW-0813">Transport</keyword>
<dbReference type="EMBL" id="AZEG01000004">
    <property type="protein sequence ID" value="KRL38535.1"/>
    <property type="molecule type" value="Genomic_DNA"/>
</dbReference>
<dbReference type="InterPro" id="IPR002293">
    <property type="entry name" value="AA/rel_permease1"/>
</dbReference>
<keyword evidence="9" id="KW-1185">Reference proteome</keyword>
<feature type="transmembrane region" description="Helical" evidence="7">
    <location>
        <begin position="514"/>
        <end position="534"/>
    </location>
</feature>
<proteinExistence type="predicted"/>
<feature type="transmembrane region" description="Helical" evidence="7">
    <location>
        <begin position="306"/>
        <end position="327"/>
    </location>
</feature>
<reference evidence="8 9" key="1">
    <citation type="journal article" date="2015" name="Genome Announc.">
        <title>Expanding the biotechnology potential of lactobacilli through comparative genomics of 213 strains and associated genera.</title>
        <authorList>
            <person name="Sun Z."/>
            <person name="Harris H.M."/>
            <person name="McCann A."/>
            <person name="Guo C."/>
            <person name="Argimon S."/>
            <person name="Zhang W."/>
            <person name="Yang X."/>
            <person name="Jeffery I.B."/>
            <person name="Cooney J.C."/>
            <person name="Kagawa T.F."/>
            <person name="Liu W."/>
            <person name="Song Y."/>
            <person name="Salvetti E."/>
            <person name="Wrobel A."/>
            <person name="Rasinkangas P."/>
            <person name="Parkhill J."/>
            <person name="Rea M.C."/>
            <person name="O'Sullivan O."/>
            <person name="Ritari J."/>
            <person name="Douillard F.P."/>
            <person name="Paul Ross R."/>
            <person name="Yang R."/>
            <person name="Briner A.E."/>
            <person name="Felis G.E."/>
            <person name="de Vos W.M."/>
            <person name="Barrangou R."/>
            <person name="Klaenhammer T.R."/>
            <person name="Caufield P.W."/>
            <person name="Cui Y."/>
            <person name="Zhang H."/>
            <person name="O'Toole P.W."/>
        </authorList>
    </citation>
    <scope>NUCLEOTIDE SEQUENCE [LARGE SCALE GENOMIC DNA]</scope>
    <source>
        <strain evidence="8 9">DSM 19971</strain>
    </source>
</reference>
<sequence length="545" mass="61774">MFNLRHPSLTYLQNFADYRVQVIYLRLKIIEMYFEYKIFAALICQSHEAYTYMWYFLLHSFVKAGRIYNTYMKENRLQKFNELNSWQLFAMTASMVMTVYGFAPFAKEGPTALFFLFLAGIFWFTPVTRAAGEMASINGWSKGGVFTWTSNMLGEKSGWAALFYQWIHITVGMDAMMYFIIGCLSMVFDLPLLNNNPLVRFVLMMIILWTIILCQQHGTKRSGKIAQWCFSLGVILPVIFLLVLFVAYLVHGNPVYVHVSWKTVIPHSFNGTVLVGFVPFMLAFAGAEGSAAHVKDLKKTSSYPTVMLALSIAAIVSDIVGSMSIAMTVPNDRIHLSTGIVYAYGELVKHIGFTPVYFEKMIGLMLAIGAIGEISSWVVGPNQGMFEAAKKGFLPVRFGKTNKFGVPTKVMVLQGSIVSITAALFTFSGGKNADLAFDMAMSSTVAQYTLMYMLLFVSYLVLQFKHADLNRTYFASKHKFMRLLYGFFGLGLSAFGFVVTFFPTAGMDQQMRRVYTWLLLATCFLVFVTPFILYKFHYRWSHKTD</sequence>
<comment type="caution">
    <text evidence="8">The sequence shown here is derived from an EMBL/GenBank/DDBJ whole genome shotgun (WGS) entry which is preliminary data.</text>
</comment>
<keyword evidence="6 7" id="KW-0472">Membrane</keyword>
<feature type="transmembrane region" description="Helical" evidence="7">
    <location>
        <begin position="88"/>
        <end position="106"/>
    </location>
</feature>
<evidence type="ECO:0000256" key="2">
    <source>
        <dbReference type="ARBA" id="ARBA00022448"/>
    </source>
</evidence>
<evidence type="ECO:0000256" key="6">
    <source>
        <dbReference type="ARBA" id="ARBA00023136"/>
    </source>
</evidence>